<dbReference type="Proteomes" id="UP000887576">
    <property type="component" value="Unplaced"/>
</dbReference>
<sequence length="287" mass="32850">MSSSKSEISSRLVNPKLNANSDWLFSTDELLDAPSLKDGMTLDEERELRTKGCEIILKVGCQLNLREDPTIASAWLIFHRFYMVKSFKNYPYTIAALGSLFVAGKTEETPKKCRDLIATAQSAEPTLFTASLHPKHVFNIERAIIETLGFSLHFTNPYKPLIEYARSFKVKIESMKHVVQFAWSLLNECSGTVLRLQYESEIIAIAILELSFKFYNTTSDKLYWDGKKTGVKWYEQYVEDLSQGIIDDIGHAALDAYEKNGKRQAEKEAKEKEKELKQPKFEPMEHS</sequence>
<dbReference type="WBParaSite" id="JU765_v2.g14139.t1">
    <property type="protein sequence ID" value="JU765_v2.g14139.t1"/>
    <property type="gene ID" value="JU765_v2.g14139"/>
</dbReference>
<accession>A0AC34Q919</accession>
<organism evidence="1 2">
    <name type="scientific">Panagrolaimus sp. JU765</name>
    <dbReference type="NCBI Taxonomy" id="591449"/>
    <lineage>
        <taxon>Eukaryota</taxon>
        <taxon>Metazoa</taxon>
        <taxon>Ecdysozoa</taxon>
        <taxon>Nematoda</taxon>
        <taxon>Chromadorea</taxon>
        <taxon>Rhabditida</taxon>
        <taxon>Tylenchina</taxon>
        <taxon>Panagrolaimomorpha</taxon>
        <taxon>Panagrolaimoidea</taxon>
        <taxon>Panagrolaimidae</taxon>
        <taxon>Panagrolaimus</taxon>
    </lineage>
</organism>
<name>A0AC34Q919_9BILA</name>
<reference evidence="2" key="1">
    <citation type="submission" date="2022-11" db="UniProtKB">
        <authorList>
            <consortium name="WormBaseParasite"/>
        </authorList>
    </citation>
    <scope>IDENTIFICATION</scope>
</reference>
<proteinExistence type="predicted"/>
<evidence type="ECO:0000313" key="1">
    <source>
        <dbReference type="Proteomes" id="UP000887576"/>
    </source>
</evidence>
<protein>
    <submittedName>
        <fullName evidence="2">Cyclin-like domain-containing protein</fullName>
    </submittedName>
</protein>
<evidence type="ECO:0000313" key="2">
    <source>
        <dbReference type="WBParaSite" id="JU765_v2.g14139.t1"/>
    </source>
</evidence>